<feature type="chain" id="PRO_5044522557" description="Carboxylic ester hydrolase" evidence="3">
    <location>
        <begin position="21"/>
        <end position="556"/>
    </location>
</feature>
<dbReference type="InterPro" id="IPR050309">
    <property type="entry name" value="Type-B_Carboxylest/Lipase"/>
</dbReference>
<dbReference type="AlphaFoldDB" id="A0AAN6JAD9"/>
<comment type="caution">
    <text evidence="5">The sequence shown here is derived from an EMBL/GenBank/DDBJ whole genome shotgun (WGS) entry which is preliminary data.</text>
</comment>
<dbReference type="EC" id="3.1.1.-" evidence="3"/>
<dbReference type="SUPFAM" id="SSF53474">
    <property type="entry name" value="alpha/beta-Hydrolases"/>
    <property type="match status" value="1"/>
</dbReference>
<evidence type="ECO:0000313" key="7">
    <source>
        <dbReference type="Proteomes" id="UP001168146"/>
    </source>
</evidence>
<dbReference type="InterPro" id="IPR029058">
    <property type="entry name" value="AB_hydrolase_fold"/>
</dbReference>
<evidence type="ECO:0000256" key="3">
    <source>
        <dbReference type="RuleBase" id="RU361235"/>
    </source>
</evidence>
<dbReference type="InterPro" id="IPR019826">
    <property type="entry name" value="Carboxylesterase_B_AS"/>
</dbReference>
<dbReference type="EMBL" id="JAUJLE010000012">
    <property type="protein sequence ID" value="KAK1010177.1"/>
    <property type="molecule type" value="Genomic_DNA"/>
</dbReference>
<accession>A0AAN6JAD9</accession>
<gene>
    <name evidence="5" type="ORF">LTR82_006255</name>
    <name evidence="6" type="ORF">LTR91_002573</name>
</gene>
<dbReference type="Proteomes" id="UP001175353">
    <property type="component" value="Unassembled WGS sequence"/>
</dbReference>
<dbReference type="PANTHER" id="PTHR11559">
    <property type="entry name" value="CARBOXYLESTERASE"/>
    <property type="match status" value="1"/>
</dbReference>
<name>A0AAN6JAD9_9PEZI</name>
<keyword evidence="2 3" id="KW-0378">Hydrolase</keyword>
<dbReference type="EMBL" id="JASUXU010000015">
    <property type="protein sequence ID" value="KAK0322798.1"/>
    <property type="molecule type" value="Genomic_DNA"/>
</dbReference>
<dbReference type="Proteomes" id="UP001168146">
    <property type="component" value="Unassembled WGS sequence"/>
</dbReference>
<dbReference type="Pfam" id="PF00135">
    <property type="entry name" value="COesterase"/>
    <property type="match status" value="1"/>
</dbReference>
<dbReference type="PROSITE" id="PS00122">
    <property type="entry name" value="CARBOXYLESTERASE_B_1"/>
    <property type="match status" value="1"/>
</dbReference>
<keyword evidence="8" id="KW-1185">Reference proteome</keyword>
<comment type="similarity">
    <text evidence="1 3">Belongs to the type-B carboxylesterase/lipase family.</text>
</comment>
<evidence type="ECO:0000256" key="2">
    <source>
        <dbReference type="ARBA" id="ARBA00022801"/>
    </source>
</evidence>
<protein>
    <recommendedName>
        <fullName evidence="3">Carboxylic ester hydrolase</fullName>
        <ecNumber evidence="3">3.1.1.-</ecNumber>
    </recommendedName>
</protein>
<feature type="domain" description="Carboxylesterase type B" evidence="4">
    <location>
        <begin position="44"/>
        <end position="506"/>
    </location>
</feature>
<evidence type="ECO:0000313" key="5">
    <source>
        <dbReference type="EMBL" id="KAK0322798.1"/>
    </source>
</evidence>
<proteinExistence type="inferred from homology"/>
<evidence type="ECO:0000259" key="4">
    <source>
        <dbReference type="Pfam" id="PF00135"/>
    </source>
</evidence>
<reference evidence="6" key="2">
    <citation type="submission" date="2023-06" db="EMBL/GenBank/DDBJ databases">
        <title>Black Yeasts Isolated from many extreme environments.</title>
        <authorList>
            <person name="Coleine C."/>
            <person name="Stajich J.E."/>
            <person name="Selbmann L."/>
        </authorList>
    </citation>
    <scope>NUCLEOTIDE SEQUENCE</scope>
    <source>
        <strain evidence="6">CCFEE 5200</strain>
    </source>
</reference>
<dbReference type="InterPro" id="IPR002018">
    <property type="entry name" value="CarbesteraseB"/>
</dbReference>
<sequence>MGFYTRAYGAVALLATLANGQSIQAVSNVTSGAPMVDLGYVKYQGVANTTAGINYFRGIQYAASPSGALRWQKPRPIEASNNFSAGQVYNAAQIAPACYNSQPKSTYTDPTNINAFPHTAYGESEDCLILDVLAPCHPMSTSLPVVVQIHGGGYTQGSAQSYPGDALVNASNGGIIYVSMQYRLGIFGFLGGAEIADNGVRNAGLLDQRSALDWVQRNIRAFGGDPAKVTIWGGSAGGGSVTAQLIAGGAYDEPPFSAAIAEYPWWQQFLNQSEQEMQFNTALRLSNCSSVTCLRSIDTLALAALSQGVENSTYPTAGDGYGVYYFGPVVDGMFIKELPSIAFSKGHFYDVPLLVDHDAYEGYIFSNMTQTNQMEETTDARELFPFAGPAFFSRLYQLYPASDYNSTFYQRQTWFGDYIINCPTYIMATNAVDRNTNSSAVFKLTFAAGSELHGATSTFLASNITGFPSANNATLAQIMASYWISFATTYDPNPARVASAPFWPSYVSGGAGSAAVGESVGFDTLAVTYTTIGPVADPDVGAKCDFFYAHQYQVQN</sequence>
<organism evidence="5 7">
    <name type="scientific">Friedmanniomyces endolithicus</name>
    <dbReference type="NCBI Taxonomy" id="329885"/>
    <lineage>
        <taxon>Eukaryota</taxon>
        <taxon>Fungi</taxon>
        <taxon>Dikarya</taxon>
        <taxon>Ascomycota</taxon>
        <taxon>Pezizomycotina</taxon>
        <taxon>Dothideomycetes</taxon>
        <taxon>Dothideomycetidae</taxon>
        <taxon>Mycosphaerellales</taxon>
        <taxon>Teratosphaeriaceae</taxon>
        <taxon>Friedmanniomyces</taxon>
    </lineage>
</organism>
<evidence type="ECO:0000313" key="6">
    <source>
        <dbReference type="EMBL" id="KAK1010177.1"/>
    </source>
</evidence>
<keyword evidence="3" id="KW-0732">Signal</keyword>
<dbReference type="GO" id="GO:0016787">
    <property type="term" value="F:hydrolase activity"/>
    <property type="evidence" value="ECO:0007669"/>
    <property type="project" value="UniProtKB-KW"/>
</dbReference>
<evidence type="ECO:0000256" key="1">
    <source>
        <dbReference type="ARBA" id="ARBA00005964"/>
    </source>
</evidence>
<reference evidence="5" key="1">
    <citation type="submission" date="2021-12" db="EMBL/GenBank/DDBJ databases">
        <title>Black yeast isolated from Biological Soil Crust.</title>
        <authorList>
            <person name="Kurbessoian T."/>
        </authorList>
    </citation>
    <scope>NUCLEOTIDE SEQUENCE</scope>
    <source>
        <strain evidence="5">CCFEE 5208</strain>
    </source>
</reference>
<dbReference type="Gene3D" id="3.40.50.1820">
    <property type="entry name" value="alpha/beta hydrolase"/>
    <property type="match status" value="1"/>
</dbReference>
<evidence type="ECO:0000313" key="8">
    <source>
        <dbReference type="Proteomes" id="UP001175353"/>
    </source>
</evidence>
<feature type="signal peptide" evidence="3">
    <location>
        <begin position="1"/>
        <end position="20"/>
    </location>
</feature>